<accession>A0A6C0BMK4</accession>
<dbReference type="EMBL" id="MN739180">
    <property type="protein sequence ID" value="QHS92523.1"/>
    <property type="molecule type" value="Genomic_DNA"/>
</dbReference>
<proteinExistence type="predicted"/>
<evidence type="ECO:0000313" key="1">
    <source>
        <dbReference type="EMBL" id="QHS92523.1"/>
    </source>
</evidence>
<name>A0A6C0BMK4_9ZZZZ</name>
<sequence length="316" mass="36695">MDLFDDVPKSQQLFNQLIQALKGQLVLNYGHETIVKTYATQVITYLSPVHLFSLPYQRPIDNDRVDTIRKAQLETYEHEQCYPITTTTIVLGCCPQLVTKDNPCGTVVIDGQHRLAVLREIAQFKRETLINTDLLVKIYHSDHASEIHDYFVTINKHWEPVPLYNLDDKIKMIVDQVIAHLERQYNPFFFRKENLKTDVRPFIVIPHLKIQLSNNQRIKDLIDQLSGDIAKCVSTICKKFDAYNFQLSHRDAESFAINMTKDSSTCRNAHRKCLEKDRPLFLGLEWHFRWIDTALALPDTVNKPKPLVAIRIKPSI</sequence>
<dbReference type="AlphaFoldDB" id="A0A6C0BMK4"/>
<protein>
    <submittedName>
        <fullName evidence="1">Uncharacterized protein</fullName>
    </submittedName>
</protein>
<reference evidence="1" key="1">
    <citation type="journal article" date="2020" name="Nature">
        <title>Giant virus diversity and host interactions through global metagenomics.</title>
        <authorList>
            <person name="Schulz F."/>
            <person name="Roux S."/>
            <person name="Paez-Espino D."/>
            <person name="Jungbluth S."/>
            <person name="Walsh D.A."/>
            <person name="Denef V.J."/>
            <person name="McMahon K.D."/>
            <person name="Konstantinidis K.T."/>
            <person name="Eloe-Fadrosh E.A."/>
            <person name="Kyrpides N.C."/>
            <person name="Woyke T."/>
        </authorList>
    </citation>
    <scope>NUCLEOTIDE SEQUENCE</scope>
    <source>
        <strain evidence="1">GVMAG-M-3300014204-73</strain>
    </source>
</reference>
<organism evidence="1">
    <name type="scientific">viral metagenome</name>
    <dbReference type="NCBI Taxonomy" id="1070528"/>
    <lineage>
        <taxon>unclassified sequences</taxon>
        <taxon>metagenomes</taxon>
        <taxon>organismal metagenomes</taxon>
    </lineage>
</organism>